<dbReference type="PROSITE" id="PS51318">
    <property type="entry name" value="TAT"/>
    <property type="match status" value="1"/>
</dbReference>
<evidence type="ECO:0000313" key="1">
    <source>
        <dbReference type="EMBL" id="GAA2519510.1"/>
    </source>
</evidence>
<evidence type="ECO:0000313" key="2">
    <source>
        <dbReference type="Proteomes" id="UP001499978"/>
    </source>
</evidence>
<protein>
    <submittedName>
        <fullName evidence="1">PhoX family protein</fullName>
    </submittedName>
</protein>
<organism evidence="1 2">
    <name type="scientific">Pilimelia columellifera subsp. columellifera</name>
    <dbReference type="NCBI Taxonomy" id="706583"/>
    <lineage>
        <taxon>Bacteria</taxon>
        <taxon>Bacillati</taxon>
        <taxon>Actinomycetota</taxon>
        <taxon>Actinomycetes</taxon>
        <taxon>Micromonosporales</taxon>
        <taxon>Micromonosporaceae</taxon>
        <taxon>Pilimelia</taxon>
    </lineage>
</organism>
<dbReference type="EMBL" id="BAAARY010000005">
    <property type="protein sequence ID" value="GAA2519510.1"/>
    <property type="molecule type" value="Genomic_DNA"/>
</dbReference>
<reference evidence="1 2" key="1">
    <citation type="journal article" date="2019" name="Int. J. Syst. Evol. Microbiol.">
        <title>The Global Catalogue of Microorganisms (GCM) 10K type strain sequencing project: providing services to taxonomists for standard genome sequencing and annotation.</title>
        <authorList>
            <consortium name="The Broad Institute Genomics Platform"/>
            <consortium name="The Broad Institute Genome Sequencing Center for Infectious Disease"/>
            <person name="Wu L."/>
            <person name="Ma J."/>
        </authorList>
    </citation>
    <scope>NUCLEOTIDE SEQUENCE [LARGE SCALE GENOMIC DNA]</scope>
    <source>
        <strain evidence="1 2">JCM 3367</strain>
    </source>
</reference>
<dbReference type="PANTHER" id="PTHR35399">
    <property type="entry name" value="SLR8030 PROTEIN"/>
    <property type="match status" value="1"/>
</dbReference>
<gene>
    <name evidence="1" type="ORF">GCM10010201_15800</name>
</gene>
<dbReference type="InterPro" id="IPR006311">
    <property type="entry name" value="TAT_signal"/>
</dbReference>
<dbReference type="RefSeq" id="WP_344170536.1">
    <property type="nucleotide sequence ID" value="NZ_BAAARY010000005.1"/>
</dbReference>
<keyword evidence="2" id="KW-1185">Reference proteome</keyword>
<dbReference type="Proteomes" id="UP001499978">
    <property type="component" value="Unassembled WGS sequence"/>
</dbReference>
<dbReference type="SUPFAM" id="SSF63829">
    <property type="entry name" value="Calcium-dependent phosphotriesterase"/>
    <property type="match status" value="1"/>
</dbReference>
<dbReference type="Pfam" id="PF05787">
    <property type="entry name" value="PhoX"/>
    <property type="match status" value="1"/>
</dbReference>
<accession>A0ABN3NDL8</accession>
<comment type="caution">
    <text evidence="1">The sequence shown here is derived from an EMBL/GenBank/DDBJ whole genome shotgun (WGS) entry which is preliminary data.</text>
</comment>
<sequence>MSLSRREVLRVSAGGGLGIVVAGSLSSVAGAPAAQAALRPPTGYGPLRPDPAGLLALPAGFRYRVIAQTGVTRLESGEPTPSDPDGMGLFPAPNGGSTLVCNHEIGATETYGVPALSGLTYDPGARGGATTITVDRDGRRRGERVSLAGTHNNCAGGVTPWGTWLSCEESEQRAVGPFQKTHGYAFEVDPHDAAANRRPVPLTFLGRFAHEAVVVDPLTHAIYQTEDAANPNGLYYRWTPPPGFRGGKGRLRALAESADGDEAGTLEAMRCVSRGAVVVDLSQATKPGTTYQVTWVAVPDRDASSESVRKQVGTRKVTRARKLEGAWWGDGGAYFVSSFARTADGSAAEHDGQVWFYDPRRSTVTLKTIFGVNPAPDRRGGLDGPDNITVSPDGGVILAEDGGGLSHLIGVTEGGKAYPLARNQLNNAEFAGPVFGADGTTLYVSVQNPGHVLAITGPWRRSPRR</sequence>
<dbReference type="PANTHER" id="PTHR35399:SF4">
    <property type="entry name" value="MEMBRANE PROTEIN"/>
    <property type="match status" value="1"/>
</dbReference>
<name>A0ABN3NDL8_9ACTN</name>
<proteinExistence type="predicted"/>
<dbReference type="InterPro" id="IPR008557">
    <property type="entry name" value="PhoX"/>
</dbReference>